<keyword evidence="3" id="KW-1185">Reference proteome</keyword>
<dbReference type="InterPro" id="IPR055346">
    <property type="entry name" value="Fe-S_cluster_assembly_SufBD"/>
</dbReference>
<dbReference type="SUPFAM" id="SSF101960">
    <property type="entry name" value="Stabilizer of iron transporter SufD"/>
    <property type="match status" value="1"/>
</dbReference>
<organism evidence="2 3">
    <name type="scientific">Brevundimonas goettingensis</name>
    <dbReference type="NCBI Taxonomy" id="2774190"/>
    <lineage>
        <taxon>Bacteria</taxon>
        <taxon>Pseudomonadati</taxon>
        <taxon>Pseudomonadota</taxon>
        <taxon>Alphaproteobacteria</taxon>
        <taxon>Caulobacterales</taxon>
        <taxon>Caulobacteraceae</taxon>
        <taxon>Brevundimonas</taxon>
    </lineage>
</organism>
<gene>
    <name evidence="2" type="primary">sufD</name>
    <name evidence="2" type="ORF">IFJ75_06285</name>
</gene>
<dbReference type="NCBIfam" id="TIGR01981">
    <property type="entry name" value="sufD"/>
    <property type="match status" value="1"/>
</dbReference>
<protein>
    <submittedName>
        <fullName evidence="2">Fe-S cluster assembly protein SufD</fullName>
    </submittedName>
</protein>
<reference evidence="2" key="1">
    <citation type="submission" date="2020-09" db="EMBL/GenBank/DDBJ databases">
        <title>Brevundimonas sp. LVF2 isolated from a puddle in Goettingen, Germany.</title>
        <authorList>
            <person name="Friedrich I."/>
            <person name="Klassen A."/>
            <person name="Hannes N."/>
            <person name="Schneider D."/>
            <person name="Hertel R."/>
            <person name="Daniel R."/>
        </authorList>
    </citation>
    <scope>NUCLEOTIDE SEQUENCE</scope>
    <source>
        <strain evidence="2">LVF2</strain>
    </source>
</reference>
<dbReference type="Pfam" id="PF01458">
    <property type="entry name" value="SUFBD_core"/>
    <property type="match status" value="1"/>
</dbReference>
<proteinExistence type="predicted"/>
<sequence length="342" mass="36638">MTALDITDASTFPSRRTEAWKYSDLRRVLKEAPEPSPSGVLTGPGPFFDLGGEAIVFVNGVAVGVDAFVASGEQTLRLRFISDATDPAQVGTGHATSVQVAARAGSKLLLLETHEGRGGGYVAHNRLTIDVAPTAEVTRIVLVEEPEDAISVTEAQVKVAPGGLYRQTIVATGAKLQRLETHVAHGAEGADVRLDGLYALTGARHTDLTSVVDHLAADGQTSQVTKGVVRDTARGVFQGKIVVERGADGTDARMGHHALILGERAEIDAKPELIIYADDVQCAHGNTVGNLDESALFYMQQRGIPLEEARALLTQAFLIEVVDRIEHEQAREVVRSWLTERL</sequence>
<dbReference type="PANTHER" id="PTHR43575">
    <property type="entry name" value="PROTEIN ABCI7, CHLOROPLASTIC"/>
    <property type="match status" value="1"/>
</dbReference>
<dbReference type="PANTHER" id="PTHR43575:SF1">
    <property type="entry name" value="PROTEIN ABCI7, CHLOROPLASTIC"/>
    <property type="match status" value="1"/>
</dbReference>
<dbReference type="InterPro" id="IPR000825">
    <property type="entry name" value="SUF_FeS_clus_asmbl_SufBD_core"/>
</dbReference>
<name>A0A975C2U6_9CAUL</name>
<dbReference type="RefSeq" id="WP_207931760.1">
    <property type="nucleotide sequence ID" value="NZ_CP062222.1"/>
</dbReference>
<dbReference type="AlphaFoldDB" id="A0A975C2U6"/>
<dbReference type="InterPro" id="IPR011542">
    <property type="entry name" value="SUF_FeS_clus_asmbl_SufD"/>
</dbReference>
<evidence type="ECO:0000259" key="1">
    <source>
        <dbReference type="Pfam" id="PF01458"/>
    </source>
</evidence>
<accession>A0A975C2U6</accession>
<evidence type="ECO:0000313" key="2">
    <source>
        <dbReference type="EMBL" id="QTC92480.1"/>
    </source>
</evidence>
<dbReference type="KEGG" id="bgoe:IFJ75_06285"/>
<dbReference type="InterPro" id="IPR037284">
    <property type="entry name" value="SUF_FeS_clus_asmbl_SufBD_sf"/>
</dbReference>
<dbReference type="GO" id="GO:0016226">
    <property type="term" value="P:iron-sulfur cluster assembly"/>
    <property type="evidence" value="ECO:0007669"/>
    <property type="project" value="InterPro"/>
</dbReference>
<feature type="domain" description="SUF system FeS cluster assembly SufBD core" evidence="1">
    <location>
        <begin position="92"/>
        <end position="317"/>
    </location>
</feature>
<dbReference type="EMBL" id="CP062222">
    <property type="protein sequence ID" value="QTC92480.1"/>
    <property type="molecule type" value="Genomic_DNA"/>
</dbReference>
<evidence type="ECO:0000313" key="3">
    <source>
        <dbReference type="Proteomes" id="UP000663918"/>
    </source>
</evidence>
<dbReference type="Proteomes" id="UP000663918">
    <property type="component" value="Chromosome"/>
</dbReference>